<comment type="caution">
    <text evidence="1">The sequence shown here is derived from an EMBL/GenBank/DDBJ whole genome shotgun (WGS) entry which is preliminary data.</text>
</comment>
<sequence length="43" mass="4696">MMMKVVIIVLAAILTISGVSLEYAANRNDIGLNNYSGKMMSMM</sequence>
<reference evidence="1" key="1">
    <citation type="submission" date="2020-06" db="EMBL/GenBank/DDBJ databases">
        <title>Genomic insights into acetone-butanol-ethanol (ABE) fermentation by sequencing solventogenic clostridia strains.</title>
        <authorList>
            <person name="Brown S."/>
        </authorList>
    </citation>
    <scope>NUCLEOTIDE SEQUENCE</scope>
    <source>
        <strain evidence="1">DJ123</strain>
    </source>
</reference>
<gene>
    <name evidence="1" type="ORF">BCD95_003429</name>
</gene>
<dbReference type="Proteomes" id="UP000822184">
    <property type="component" value="Unassembled WGS sequence"/>
</dbReference>
<evidence type="ECO:0000313" key="1">
    <source>
        <dbReference type="EMBL" id="NSB15170.1"/>
    </source>
</evidence>
<dbReference type="AlphaFoldDB" id="A0AAE5H5L5"/>
<dbReference type="RefSeq" id="WP_276328020.1">
    <property type="nucleotide sequence ID" value="NZ_JABTDW010000001.1"/>
</dbReference>
<evidence type="ECO:0000313" key="2">
    <source>
        <dbReference type="Proteomes" id="UP000822184"/>
    </source>
</evidence>
<protein>
    <submittedName>
        <fullName evidence="1">Uncharacterized protein</fullName>
    </submittedName>
</protein>
<name>A0AAE5H5L5_CLOBE</name>
<organism evidence="1 2">
    <name type="scientific">Clostridium beijerinckii</name>
    <name type="common">Clostridium MP</name>
    <dbReference type="NCBI Taxonomy" id="1520"/>
    <lineage>
        <taxon>Bacteria</taxon>
        <taxon>Bacillati</taxon>
        <taxon>Bacillota</taxon>
        <taxon>Clostridia</taxon>
        <taxon>Eubacteriales</taxon>
        <taxon>Clostridiaceae</taxon>
        <taxon>Clostridium</taxon>
    </lineage>
</organism>
<proteinExistence type="predicted"/>
<accession>A0AAE5H5L5</accession>
<dbReference type="EMBL" id="JABTDW010000001">
    <property type="protein sequence ID" value="NSB15170.1"/>
    <property type="molecule type" value="Genomic_DNA"/>
</dbReference>